<organism evidence="2 6">
    <name type="scientific">Rotaria socialis</name>
    <dbReference type="NCBI Taxonomy" id="392032"/>
    <lineage>
        <taxon>Eukaryota</taxon>
        <taxon>Metazoa</taxon>
        <taxon>Spiralia</taxon>
        <taxon>Gnathifera</taxon>
        <taxon>Rotifera</taxon>
        <taxon>Eurotatoria</taxon>
        <taxon>Bdelloidea</taxon>
        <taxon>Philodinida</taxon>
        <taxon>Philodinidae</taxon>
        <taxon>Rotaria</taxon>
    </lineage>
</organism>
<keyword evidence="7" id="KW-1185">Reference proteome</keyword>
<comment type="caution">
    <text evidence="2">The sequence shown here is derived from an EMBL/GenBank/DDBJ whole genome shotgun (WGS) entry which is preliminary data.</text>
</comment>
<evidence type="ECO:0000313" key="5">
    <source>
        <dbReference type="EMBL" id="CAF4549881.1"/>
    </source>
</evidence>
<evidence type="ECO:0000313" key="4">
    <source>
        <dbReference type="EMBL" id="CAF4479416.1"/>
    </source>
</evidence>
<name>A0A817SC74_9BILA</name>
<evidence type="ECO:0000313" key="6">
    <source>
        <dbReference type="Proteomes" id="UP000663825"/>
    </source>
</evidence>
<sequence>MASNINHNGDVDLILKATGDQCKNIDALYKTLKQEVEHLQPGGQHIGQGQHVINSSIVQVQCKIIDKFIESDMPDVREEIQTLNENHLIVQARKGTNLFSKNGMDFIVNTTAHIPDATYVDRNAPIYRVFFSLLCGLAVNHMKHLITTKNIGSPYKTMLQHVCTMMSQNEIYVDRDAREYWLDHGKGNKQAYRNAFGEVQRMLDRLEQNISQWVGQLRELRERRNNRISDNC</sequence>
<dbReference type="AlphaFoldDB" id="A0A817SC74"/>
<evidence type="ECO:0000313" key="3">
    <source>
        <dbReference type="EMBL" id="CAF3482742.1"/>
    </source>
</evidence>
<evidence type="ECO:0000256" key="1">
    <source>
        <dbReference type="SAM" id="Coils"/>
    </source>
</evidence>
<keyword evidence="1" id="KW-0175">Coiled coil</keyword>
<protein>
    <submittedName>
        <fullName evidence="2">Uncharacterized protein</fullName>
    </submittedName>
</protein>
<accession>A0A817SC74</accession>
<dbReference type="EMBL" id="CAJOBP010005846">
    <property type="protein sequence ID" value="CAF4479416.1"/>
    <property type="molecule type" value="Genomic_DNA"/>
</dbReference>
<dbReference type="Proteomes" id="UP000663825">
    <property type="component" value="Unassembled WGS sequence"/>
</dbReference>
<dbReference type="EMBL" id="CAJNXB010002883">
    <property type="protein sequence ID" value="CAF3284066.1"/>
    <property type="molecule type" value="Genomic_DNA"/>
</dbReference>
<feature type="coiled-coil region" evidence="1">
    <location>
        <begin position="189"/>
        <end position="223"/>
    </location>
</feature>
<dbReference type="Proteomes" id="UP000663851">
    <property type="component" value="Unassembled WGS sequence"/>
</dbReference>
<dbReference type="OrthoDB" id="10374046at2759"/>
<reference evidence="2" key="1">
    <citation type="submission" date="2021-02" db="EMBL/GenBank/DDBJ databases">
        <authorList>
            <person name="Nowell W R."/>
        </authorList>
    </citation>
    <scope>NUCLEOTIDE SEQUENCE</scope>
</reference>
<dbReference type="Proteomes" id="UP000663833">
    <property type="component" value="Unassembled WGS sequence"/>
</dbReference>
<evidence type="ECO:0000313" key="7">
    <source>
        <dbReference type="Proteomes" id="UP000663873"/>
    </source>
</evidence>
<dbReference type="Proteomes" id="UP000663873">
    <property type="component" value="Unassembled WGS sequence"/>
</dbReference>
<gene>
    <name evidence="5" type="ORF">HFQ381_LOCUS30815</name>
    <name evidence="3" type="ORF">LUA448_LOCUS24125</name>
    <name evidence="2" type="ORF">TIS948_LOCUS17073</name>
    <name evidence="4" type="ORF">UJA718_LOCUS24812</name>
</gene>
<dbReference type="EMBL" id="CAJOBO010005733">
    <property type="protein sequence ID" value="CAF4549881.1"/>
    <property type="molecule type" value="Genomic_DNA"/>
</dbReference>
<proteinExistence type="predicted"/>
<evidence type="ECO:0000313" key="2">
    <source>
        <dbReference type="EMBL" id="CAF3284066.1"/>
    </source>
</evidence>
<dbReference type="EMBL" id="CAJNYD010003168">
    <property type="protein sequence ID" value="CAF3482742.1"/>
    <property type="molecule type" value="Genomic_DNA"/>
</dbReference>